<dbReference type="SUPFAM" id="SSF52200">
    <property type="entry name" value="Toll/Interleukin receptor TIR domain"/>
    <property type="match status" value="1"/>
</dbReference>
<evidence type="ECO:0000313" key="2">
    <source>
        <dbReference type="EMBL" id="CAG2209733.1"/>
    </source>
</evidence>
<organism evidence="2 3">
    <name type="scientific">Mytilus edulis</name>
    <name type="common">Blue mussel</name>
    <dbReference type="NCBI Taxonomy" id="6550"/>
    <lineage>
        <taxon>Eukaryota</taxon>
        <taxon>Metazoa</taxon>
        <taxon>Spiralia</taxon>
        <taxon>Lophotrochozoa</taxon>
        <taxon>Mollusca</taxon>
        <taxon>Bivalvia</taxon>
        <taxon>Autobranchia</taxon>
        <taxon>Pteriomorphia</taxon>
        <taxon>Mytilida</taxon>
        <taxon>Mytiloidea</taxon>
        <taxon>Mytilidae</taxon>
        <taxon>Mytilinae</taxon>
        <taxon>Mytilus</taxon>
    </lineage>
</organism>
<dbReference type="OrthoDB" id="9982425at2759"/>
<keyword evidence="3" id="KW-1185">Reference proteome</keyword>
<name>A0A8S3RK43_MYTED</name>
<dbReference type="Proteomes" id="UP000683360">
    <property type="component" value="Unassembled WGS sequence"/>
</dbReference>
<dbReference type="InterPro" id="IPR035897">
    <property type="entry name" value="Toll_tir_struct_dom_sf"/>
</dbReference>
<dbReference type="AlphaFoldDB" id="A0A8S3RK43"/>
<comment type="caution">
    <text evidence="2">The sequence shown here is derived from an EMBL/GenBank/DDBJ whole genome shotgun (WGS) entry which is preliminary data.</text>
</comment>
<feature type="transmembrane region" description="Helical" evidence="1">
    <location>
        <begin position="106"/>
        <end position="128"/>
    </location>
</feature>
<dbReference type="EMBL" id="CAJPWZ010001210">
    <property type="protein sequence ID" value="CAG2209733.1"/>
    <property type="molecule type" value="Genomic_DNA"/>
</dbReference>
<proteinExistence type="predicted"/>
<evidence type="ECO:0000313" key="3">
    <source>
        <dbReference type="Proteomes" id="UP000683360"/>
    </source>
</evidence>
<gene>
    <name evidence="2" type="ORF">MEDL_23855</name>
</gene>
<dbReference type="Gene3D" id="3.40.50.10140">
    <property type="entry name" value="Toll/interleukin-1 receptor homology (TIR) domain"/>
    <property type="match status" value="1"/>
</dbReference>
<keyword evidence="1" id="KW-0812">Transmembrane</keyword>
<keyword evidence="1" id="KW-1133">Transmembrane helix</keyword>
<keyword evidence="1" id="KW-0472">Membrane</keyword>
<feature type="transmembrane region" description="Helical" evidence="1">
    <location>
        <begin position="140"/>
        <end position="163"/>
    </location>
</feature>
<evidence type="ECO:0000256" key="1">
    <source>
        <dbReference type="SAM" id="Phobius"/>
    </source>
</evidence>
<protein>
    <submittedName>
        <fullName evidence="2">Uncharacterized protein</fullName>
    </submittedName>
</protein>
<reference evidence="2" key="1">
    <citation type="submission" date="2021-03" db="EMBL/GenBank/DDBJ databases">
        <authorList>
            <person name="Bekaert M."/>
        </authorList>
    </citation>
    <scope>NUCLEOTIDE SEQUENCE</scope>
</reference>
<accession>A0A8S3RK43</accession>
<sequence>MAAGTHPYDLPAGKEYHIFIACSGEDSEKGRCLMEQLESRYPFRCVYHERDFLAGAIVDNMRDFMDKSVKCLLLISQIEEMCSDTTEALNSYSGMKCYGLFTMRRMCIGMLIASVVFGVLVVGIYGIYVVAKKEVFNGMIIWIPIMVGMLAVPFFYLVFVGAVGKKKSKCLIFYDNLPLGIFQYWTQRTVPQIVVIRYDTNPCKEFVLLYLQTKYKNIPDITIEAYQTNIQPHSHSYGMI</sequence>